<keyword evidence="1" id="KW-0812">Transmembrane</keyword>
<evidence type="ECO:0000313" key="2">
    <source>
        <dbReference type="EMBL" id="KAG2270831.1"/>
    </source>
</evidence>
<sequence length="151" mass="16536">MVLWWCGGKDLTPPNRGGGSESCSPRSPRYFPEDPWRSCHSGLTARRWRSIDDEAGEVSSKVRVLCGCEDESVEGSGDFSVLVLVMVVVSPLLLFSSFSDLLRTLLFRIGFSLRNSGGGFLSLCGFSSVKLRQICRQMASVLLFVSSSSVM</sequence>
<reference evidence="2 3" key="1">
    <citation type="submission" date="2020-02" db="EMBL/GenBank/DDBJ databases">
        <authorList>
            <person name="Ma Q."/>
            <person name="Huang Y."/>
            <person name="Song X."/>
            <person name="Pei D."/>
        </authorList>
    </citation>
    <scope>NUCLEOTIDE SEQUENCE [LARGE SCALE GENOMIC DNA]</scope>
    <source>
        <strain evidence="2">Sxm20200214</strain>
        <tissue evidence="2">Leaf</tissue>
    </source>
</reference>
<feature type="transmembrane region" description="Helical" evidence="1">
    <location>
        <begin position="79"/>
        <end position="98"/>
    </location>
</feature>
<protein>
    <submittedName>
        <fullName evidence="2">Uncharacterized protein</fullName>
    </submittedName>
</protein>
<evidence type="ECO:0000313" key="3">
    <source>
        <dbReference type="Proteomes" id="UP000886595"/>
    </source>
</evidence>
<keyword evidence="1" id="KW-0472">Membrane</keyword>
<dbReference type="AlphaFoldDB" id="A0A8X7UCD6"/>
<dbReference type="EMBL" id="JAAMPC010000013">
    <property type="protein sequence ID" value="KAG2270831.1"/>
    <property type="molecule type" value="Genomic_DNA"/>
</dbReference>
<accession>A0A8X7UCD6</accession>
<comment type="caution">
    <text evidence="2">The sequence shown here is derived from an EMBL/GenBank/DDBJ whole genome shotgun (WGS) entry which is preliminary data.</text>
</comment>
<organism evidence="2 3">
    <name type="scientific">Brassica carinata</name>
    <name type="common">Ethiopian mustard</name>
    <name type="synonym">Abyssinian cabbage</name>
    <dbReference type="NCBI Taxonomy" id="52824"/>
    <lineage>
        <taxon>Eukaryota</taxon>
        <taxon>Viridiplantae</taxon>
        <taxon>Streptophyta</taxon>
        <taxon>Embryophyta</taxon>
        <taxon>Tracheophyta</taxon>
        <taxon>Spermatophyta</taxon>
        <taxon>Magnoliopsida</taxon>
        <taxon>eudicotyledons</taxon>
        <taxon>Gunneridae</taxon>
        <taxon>Pentapetalae</taxon>
        <taxon>rosids</taxon>
        <taxon>malvids</taxon>
        <taxon>Brassicales</taxon>
        <taxon>Brassicaceae</taxon>
        <taxon>Brassiceae</taxon>
        <taxon>Brassica</taxon>
    </lineage>
</organism>
<evidence type="ECO:0000256" key="1">
    <source>
        <dbReference type="SAM" id="Phobius"/>
    </source>
</evidence>
<name>A0A8X7UCD6_BRACI</name>
<gene>
    <name evidence="2" type="ORF">Bca52824_065386</name>
</gene>
<keyword evidence="1" id="KW-1133">Transmembrane helix</keyword>
<proteinExistence type="predicted"/>
<dbReference type="OrthoDB" id="10432517at2759"/>
<dbReference type="Proteomes" id="UP000886595">
    <property type="component" value="Unassembled WGS sequence"/>
</dbReference>
<keyword evidence="3" id="KW-1185">Reference proteome</keyword>